<feature type="domain" description="7,8-dihydro-6-hydroxymethylpterin-pyrophosphokinase" evidence="9">
    <location>
        <begin position="84"/>
        <end position="95"/>
    </location>
</feature>
<evidence type="ECO:0000256" key="1">
    <source>
        <dbReference type="ARBA" id="ARBA00000198"/>
    </source>
</evidence>
<dbReference type="CDD" id="cd00483">
    <property type="entry name" value="HPPK"/>
    <property type="match status" value="1"/>
</dbReference>
<dbReference type="NCBIfam" id="TIGR01498">
    <property type="entry name" value="folK"/>
    <property type="match status" value="1"/>
</dbReference>
<comment type="pathway">
    <text evidence="2">Cofactor biosynthesis; tetrahydrofolate biosynthesis; 2-amino-4-hydroxy-6-hydroxymethyl-7,8-dihydropteridine diphosphate from 7,8-dihydroneopterin triphosphate: step 4/4.</text>
</comment>
<keyword evidence="7" id="KW-0067">ATP-binding</keyword>
<evidence type="ECO:0000256" key="4">
    <source>
        <dbReference type="ARBA" id="ARBA00022679"/>
    </source>
</evidence>
<comment type="caution">
    <text evidence="10">The sequence shown here is derived from an EMBL/GenBank/DDBJ whole genome shotgun (WGS) entry which is preliminary data.</text>
</comment>
<keyword evidence="4 10" id="KW-0808">Transferase</keyword>
<dbReference type="InterPro" id="IPR035907">
    <property type="entry name" value="Hppk_sf"/>
</dbReference>
<evidence type="ECO:0000256" key="2">
    <source>
        <dbReference type="ARBA" id="ARBA00005051"/>
    </source>
</evidence>
<evidence type="ECO:0000259" key="9">
    <source>
        <dbReference type="PROSITE" id="PS00794"/>
    </source>
</evidence>
<gene>
    <name evidence="10" type="primary">folK</name>
    <name evidence="10" type="ORF">JTZ10_03330</name>
</gene>
<dbReference type="PROSITE" id="PS00794">
    <property type="entry name" value="HPPK"/>
    <property type="match status" value="1"/>
</dbReference>
<evidence type="ECO:0000256" key="3">
    <source>
        <dbReference type="ARBA" id="ARBA00013253"/>
    </source>
</evidence>
<evidence type="ECO:0000256" key="6">
    <source>
        <dbReference type="ARBA" id="ARBA00022777"/>
    </source>
</evidence>
<dbReference type="AlphaFoldDB" id="A0AAW4G0S8"/>
<dbReference type="InterPro" id="IPR000550">
    <property type="entry name" value="Hppk"/>
</dbReference>
<keyword evidence="5" id="KW-0547">Nucleotide-binding</keyword>
<organism evidence="10 11">
    <name type="scientific">Gordonia rubripertincta</name>
    <name type="common">Rhodococcus corallinus</name>
    <dbReference type="NCBI Taxonomy" id="36822"/>
    <lineage>
        <taxon>Bacteria</taxon>
        <taxon>Bacillati</taxon>
        <taxon>Actinomycetota</taxon>
        <taxon>Actinomycetes</taxon>
        <taxon>Mycobacteriales</taxon>
        <taxon>Gordoniaceae</taxon>
        <taxon>Gordonia</taxon>
    </lineage>
</organism>
<evidence type="ECO:0000313" key="11">
    <source>
        <dbReference type="Proteomes" id="UP001195196"/>
    </source>
</evidence>
<sequence>MSRAVLSAGSNVGDSLGHLRSVVEGFADELVAVSAVYATPPWGGIEQDDFLNITLIVDGPSSARQWLDRGNGLEQAADRTREVRWGPRTLDVDVISVTESGRVVVDDDPVLTLPHPRAAQRAFVLIPWLEIEPEATLWTPEGERPVRDLVDALDAAERDAVRAVERIGPAGGGAS</sequence>
<dbReference type="GO" id="GO:0003848">
    <property type="term" value="F:2-amino-4-hydroxy-6-hydroxymethyldihydropteridine diphosphokinase activity"/>
    <property type="evidence" value="ECO:0007669"/>
    <property type="project" value="UniProtKB-EC"/>
</dbReference>
<evidence type="ECO:0000256" key="7">
    <source>
        <dbReference type="ARBA" id="ARBA00022840"/>
    </source>
</evidence>
<name>A0AAW4G0S8_GORRU</name>
<keyword evidence="8" id="KW-0289">Folate biosynthesis</keyword>
<dbReference type="Pfam" id="PF01288">
    <property type="entry name" value="HPPK"/>
    <property type="match status" value="1"/>
</dbReference>
<comment type="catalytic activity">
    <reaction evidence="1">
        <text>6-hydroxymethyl-7,8-dihydropterin + ATP = (7,8-dihydropterin-6-yl)methyl diphosphate + AMP + H(+)</text>
        <dbReference type="Rhea" id="RHEA:11412"/>
        <dbReference type="ChEBI" id="CHEBI:15378"/>
        <dbReference type="ChEBI" id="CHEBI:30616"/>
        <dbReference type="ChEBI" id="CHEBI:44841"/>
        <dbReference type="ChEBI" id="CHEBI:72950"/>
        <dbReference type="ChEBI" id="CHEBI:456215"/>
        <dbReference type="EC" id="2.7.6.3"/>
    </reaction>
</comment>
<dbReference type="PANTHER" id="PTHR43071">
    <property type="entry name" value="2-AMINO-4-HYDROXY-6-HYDROXYMETHYLDIHYDROPTERIDINE PYROPHOSPHOKINASE"/>
    <property type="match status" value="1"/>
</dbReference>
<dbReference type="EC" id="2.7.6.3" evidence="3"/>
<evidence type="ECO:0000313" key="10">
    <source>
        <dbReference type="EMBL" id="MBM7276781.1"/>
    </source>
</evidence>
<protein>
    <recommendedName>
        <fullName evidence="3">2-amino-4-hydroxy-6-hydroxymethyldihydropteridine diphosphokinase</fullName>
        <ecNumber evidence="3">2.7.6.3</ecNumber>
    </recommendedName>
</protein>
<dbReference type="Proteomes" id="UP001195196">
    <property type="component" value="Unassembled WGS sequence"/>
</dbReference>
<dbReference type="EMBL" id="JAFFGU010000001">
    <property type="protein sequence ID" value="MBM7276781.1"/>
    <property type="molecule type" value="Genomic_DNA"/>
</dbReference>
<dbReference type="GO" id="GO:0005524">
    <property type="term" value="F:ATP binding"/>
    <property type="evidence" value="ECO:0007669"/>
    <property type="project" value="UniProtKB-KW"/>
</dbReference>
<proteinExistence type="predicted"/>
<dbReference type="GO" id="GO:0046656">
    <property type="term" value="P:folic acid biosynthetic process"/>
    <property type="evidence" value="ECO:0007669"/>
    <property type="project" value="UniProtKB-KW"/>
</dbReference>
<keyword evidence="6" id="KW-0418">Kinase</keyword>
<dbReference type="SUPFAM" id="SSF55083">
    <property type="entry name" value="6-hydroxymethyl-7,8-dihydropterin pyrophosphokinase, HPPK"/>
    <property type="match status" value="1"/>
</dbReference>
<evidence type="ECO:0000256" key="5">
    <source>
        <dbReference type="ARBA" id="ARBA00022741"/>
    </source>
</evidence>
<dbReference type="RefSeq" id="WP_182372978.1">
    <property type="nucleotide sequence ID" value="NZ_CP059694.1"/>
</dbReference>
<dbReference type="GO" id="GO:0016301">
    <property type="term" value="F:kinase activity"/>
    <property type="evidence" value="ECO:0007669"/>
    <property type="project" value="UniProtKB-KW"/>
</dbReference>
<dbReference type="PANTHER" id="PTHR43071:SF1">
    <property type="entry name" value="2-AMINO-4-HYDROXY-6-HYDROXYMETHYLDIHYDROPTERIDINE PYROPHOSPHOKINASE"/>
    <property type="match status" value="1"/>
</dbReference>
<reference evidence="10" key="1">
    <citation type="submission" date="2021-02" db="EMBL/GenBank/DDBJ databases">
        <title>Taxonomy, biology and ecology of Rhodococcus bacteria occurring in California pistachio and other woody hosts as revealed by genome sequence analyses.</title>
        <authorList>
            <person name="Riely B."/>
            <person name="Gai Y."/>
        </authorList>
    </citation>
    <scope>NUCLEOTIDE SEQUENCE</scope>
    <source>
        <strain evidence="10">BP-295</strain>
    </source>
</reference>
<evidence type="ECO:0000256" key="8">
    <source>
        <dbReference type="ARBA" id="ARBA00022909"/>
    </source>
</evidence>
<dbReference type="Gene3D" id="3.30.70.560">
    <property type="entry name" value="7,8-Dihydro-6-hydroxymethylpterin-pyrophosphokinase HPPK"/>
    <property type="match status" value="1"/>
</dbReference>
<accession>A0AAW4G0S8</accession>